<accession>A0ABV6RWC4</accession>
<dbReference type="EMBL" id="JBHLTG010000007">
    <property type="protein sequence ID" value="MFC0681275.1"/>
    <property type="molecule type" value="Genomic_DNA"/>
</dbReference>
<dbReference type="SUPFAM" id="SSF55961">
    <property type="entry name" value="Bet v1-like"/>
    <property type="match status" value="1"/>
</dbReference>
<evidence type="ECO:0000313" key="4">
    <source>
        <dbReference type="EMBL" id="MFC0681275.1"/>
    </source>
</evidence>
<proteinExistence type="inferred from homology"/>
<protein>
    <submittedName>
        <fullName evidence="4">SRPBCC domain-containing protein</fullName>
    </submittedName>
</protein>
<dbReference type="Gene3D" id="3.30.530.20">
    <property type="match status" value="1"/>
</dbReference>
<comment type="similarity">
    <text evidence="1">Belongs to the AHA1 family.</text>
</comment>
<feature type="region of interest" description="Disordered" evidence="2">
    <location>
        <begin position="1"/>
        <end position="42"/>
    </location>
</feature>
<dbReference type="Pfam" id="PF08327">
    <property type="entry name" value="AHSA1"/>
    <property type="match status" value="1"/>
</dbReference>
<dbReference type="InterPro" id="IPR013538">
    <property type="entry name" value="ASHA1/2-like_C"/>
</dbReference>
<organism evidence="4 5">
    <name type="scientific">Lysobacter korlensis</name>
    <dbReference type="NCBI Taxonomy" id="553636"/>
    <lineage>
        <taxon>Bacteria</taxon>
        <taxon>Pseudomonadati</taxon>
        <taxon>Pseudomonadota</taxon>
        <taxon>Gammaproteobacteria</taxon>
        <taxon>Lysobacterales</taxon>
        <taxon>Lysobacteraceae</taxon>
        <taxon>Lysobacter</taxon>
    </lineage>
</organism>
<gene>
    <name evidence="4" type="ORF">ACFFGH_25880</name>
</gene>
<reference evidence="4 5" key="1">
    <citation type="submission" date="2024-09" db="EMBL/GenBank/DDBJ databases">
        <authorList>
            <person name="Sun Q."/>
            <person name="Mori K."/>
        </authorList>
    </citation>
    <scope>NUCLEOTIDE SEQUENCE [LARGE SCALE GENOMIC DNA]</scope>
    <source>
        <strain evidence="4 5">KCTC 23076</strain>
    </source>
</reference>
<name>A0ABV6RWC4_9GAMM</name>
<evidence type="ECO:0000256" key="1">
    <source>
        <dbReference type="ARBA" id="ARBA00006817"/>
    </source>
</evidence>
<feature type="compositionally biased region" description="Basic and acidic residues" evidence="2">
    <location>
        <begin position="23"/>
        <end position="41"/>
    </location>
</feature>
<feature type="compositionally biased region" description="Low complexity" evidence="2">
    <location>
        <begin position="1"/>
        <end position="21"/>
    </location>
</feature>
<feature type="domain" description="Activator of Hsp90 ATPase homologue 1/2-like C-terminal" evidence="3">
    <location>
        <begin position="41"/>
        <end position="177"/>
    </location>
</feature>
<evidence type="ECO:0000313" key="5">
    <source>
        <dbReference type="Proteomes" id="UP001589896"/>
    </source>
</evidence>
<keyword evidence="5" id="KW-1185">Reference proteome</keyword>
<dbReference type="RefSeq" id="WP_386673738.1">
    <property type="nucleotide sequence ID" value="NZ_JBHLTG010000007.1"/>
</dbReference>
<sequence length="183" mass="19939">MSPIRTPTAAPAPATAPATAAWRTHDELRPRSHTAARDPRTRSAVWSAWTEPDKLAQWFLPAPTIARIDRLEARPGGALVTSMSDDGAEFQPHMDACFLLAEPEERLVFTNAISSSWRPTDPDPVPLTAEITFAEHPDGTEYTVLLRHGNPTARARHEQLGFVEGWGSATAQLARLAEGAGTR</sequence>
<evidence type="ECO:0000256" key="2">
    <source>
        <dbReference type="SAM" id="MobiDB-lite"/>
    </source>
</evidence>
<comment type="caution">
    <text evidence="4">The sequence shown here is derived from an EMBL/GenBank/DDBJ whole genome shotgun (WGS) entry which is preliminary data.</text>
</comment>
<evidence type="ECO:0000259" key="3">
    <source>
        <dbReference type="Pfam" id="PF08327"/>
    </source>
</evidence>
<dbReference type="Proteomes" id="UP001589896">
    <property type="component" value="Unassembled WGS sequence"/>
</dbReference>
<dbReference type="InterPro" id="IPR023393">
    <property type="entry name" value="START-like_dom_sf"/>
</dbReference>